<keyword evidence="2" id="KW-1185">Reference proteome</keyword>
<organism evidence="1 2">
    <name type="scientific">Anaerocolumna chitinilytica</name>
    <dbReference type="NCBI Taxonomy" id="1727145"/>
    <lineage>
        <taxon>Bacteria</taxon>
        <taxon>Bacillati</taxon>
        <taxon>Bacillota</taxon>
        <taxon>Clostridia</taxon>
        <taxon>Lachnospirales</taxon>
        <taxon>Lachnospiraceae</taxon>
        <taxon>Anaerocolumna</taxon>
    </lineage>
</organism>
<dbReference type="EMBL" id="AP023368">
    <property type="protein sequence ID" value="BCJ99864.1"/>
    <property type="molecule type" value="Genomic_DNA"/>
</dbReference>
<name>A0A7I8DRC7_9FIRM</name>
<evidence type="ECO:0000313" key="2">
    <source>
        <dbReference type="Proteomes" id="UP000515703"/>
    </source>
</evidence>
<gene>
    <name evidence="1" type="ORF">bsdcttw_29050</name>
</gene>
<dbReference type="KEGG" id="acht:bsdcttw_29050"/>
<proteinExistence type="predicted"/>
<sequence length="56" mass="6633">MQHTDYAGKDMAREILRIVLINDWEILSPILQPFKWQGCKFENISVKMKEQLSLLI</sequence>
<dbReference type="Proteomes" id="UP000515703">
    <property type="component" value="Chromosome"/>
</dbReference>
<accession>A0A7I8DRC7</accession>
<evidence type="ECO:0000313" key="1">
    <source>
        <dbReference type="EMBL" id="BCJ99864.1"/>
    </source>
</evidence>
<reference evidence="1 2" key="2">
    <citation type="submission" date="2020-08" db="EMBL/GenBank/DDBJ databases">
        <authorList>
            <person name="Ueki A."/>
            <person name="Tonouchi A."/>
        </authorList>
    </citation>
    <scope>NUCLEOTIDE SEQUENCE [LARGE SCALE GENOMIC DNA]</scope>
    <source>
        <strain evidence="1 2">CTTW</strain>
    </source>
</reference>
<dbReference type="AlphaFoldDB" id="A0A7I8DRC7"/>
<dbReference type="RefSeq" id="WP_185255592.1">
    <property type="nucleotide sequence ID" value="NZ_AP023368.1"/>
</dbReference>
<protein>
    <submittedName>
        <fullName evidence="1">Uncharacterized protein</fullName>
    </submittedName>
</protein>
<reference evidence="1 2" key="1">
    <citation type="submission" date="2020-08" db="EMBL/GenBank/DDBJ databases">
        <title>Draft genome sequencing of an Anaerocolumna strain isolated from anoxic soil subjected to BSD treatment.</title>
        <authorList>
            <person name="Uek A."/>
            <person name="Tonouchi A."/>
        </authorList>
    </citation>
    <scope>NUCLEOTIDE SEQUENCE [LARGE SCALE GENOMIC DNA]</scope>
    <source>
        <strain evidence="1 2">CTTW</strain>
    </source>
</reference>